<comment type="caution">
    <text evidence="1">The sequence shown here is derived from an EMBL/GenBank/DDBJ whole genome shotgun (WGS) entry which is preliminary data.</text>
</comment>
<dbReference type="AlphaFoldDB" id="A0A8H3FJ69"/>
<proteinExistence type="predicted"/>
<protein>
    <submittedName>
        <fullName evidence="1">Uncharacterized protein</fullName>
    </submittedName>
</protein>
<sequence>MRNETTARPSRATRLTPEASNLYAAPLKVDAVAVEAVDVVDLAVVPAEAAVLAFAVVVLNGTTTATEETTLEETMTGTEDRTVDAGLVVERGAEVVLVVSLVEETTMEEVGPAVVELAANAQAASAMGTPSSEKRIVCG</sequence>
<dbReference type="Proteomes" id="UP000664534">
    <property type="component" value="Unassembled WGS sequence"/>
</dbReference>
<accession>A0A8H3FJ69</accession>
<organism evidence="1 2">
    <name type="scientific">Imshaugia aleurites</name>
    <dbReference type="NCBI Taxonomy" id="172621"/>
    <lineage>
        <taxon>Eukaryota</taxon>
        <taxon>Fungi</taxon>
        <taxon>Dikarya</taxon>
        <taxon>Ascomycota</taxon>
        <taxon>Pezizomycotina</taxon>
        <taxon>Lecanoromycetes</taxon>
        <taxon>OSLEUM clade</taxon>
        <taxon>Lecanoromycetidae</taxon>
        <taxon>Lecanorales</taxon>
        <taxon>Lecanorineae</taxon>
        <taxon>Parmeliaceae</taxon>
        <taxon>Imshaugia</taxon>
    </lineage>
</organism>
<reference evidence="1" key="1">
    <citation type="submission" date="2021-03" db="EMBL/GenBank/DDBJ databases">
        <authorList>
            <person name="Tagirdzhanova G."/>
        </authorList>
    </citation>
    <scope>NUCLEOTIDE SEQUENCE</scope>
</reference>
<dbReference type="EMBL" id="CAJPDT010000034">
    <property type="protein sequence ID" value="CAF9923762.1"/>
    <property type="molecule type" value="Genomic_DNA"/>
</dbReference>
<keyword evidence="2" id="KW-1185">Reference proteome</keyword>
<evidence type="ECO:0000313" key="1">
    <source>
        <dbReference type="EMBL" id="CAF9923762.1"/>
    </source>
</evidence>
<gene>
    <name evidence="1" type="ORF">IMSHALPRED_006011</name>
</gene>
<evidence type="ECO:0000313" key="2">
    <source>
        <dbReference type="Proteomes" id="UP000664534"/>
    </source>
</evidence>
<name>A0A8H3FJ69_9LECA</name>